<dbReference type="GO" id="GO:0005829">
    <property type="term" value="C:cytosol"/>
    <property type="evidence" value="ECO:0007669"/>
    <property type="project" value="TreeGrafter"/>
</dbReference>
<reference evidence="2" key="1">
    <citation type="submission" date="2020-10" db="EMBL/GenBank/DDBJ databases">
        <title>Genome Sequence of ESBL Producing Zambian Clinical Strains.</title>
        <authorList>
            <person name="Shawa M."/>
            <person name="Furuta Y."/>
            <person name="Simbotwe M."/>
            <person name="Mulenga E."/>
            <person name="Mubanga M."/>
            <person name="Mulenga G."/>
            <person name="Kaile C."/>
            <person name="Zorigt T."/>
            <person name="Hang'ombe B."/>
            <person name="Higashi H."/>
        </authorList>
    </citation>
    <scope>NUCLEOTIDE SEQUENCE</scope>
    <source>
        <strain evidence="2">Zam_UTH_09</strain>
    </source>
</reference>
<sequence>MTLLQPGRPPLHMPTRAREVYDVTGAGDTVIGVLAATPASGNTGRGLLFR</sequence>
<protein>
    <recommendedName>
        <fullName evidence="1">Carbohydrate kinase PfkB domain-containing protein</fullName>
    </recommendedName>
</protein>
<dbReference type="SUPFAM" id="SSF53613">
    <property type="entry name" value="Ribokinase-like"/>
    <property type="match status" value="1"/>
</dbReference>
<dbReference type="Proteomes" id="UP000655094">
    <property type="component" value="Unassembled WGS sequence"/>
</dbReference>
<proteinExistence type="predicted"/>
<dbReference type="Gene3D" id="3.40.1190.20">
    <property type="match status" value="1"/>
</dbReference>
<dbReference type="AlphaFoldDB" id="A0A919M2D3"/>
<organism evidence="2 3">
    <name type="scientific">Klebsiella pneumoniae</name>
    <dbReference type="NCBI Taxonomy" id="573"/>
    <lineage>
        <taxon>Bacteria</taxon>
        <taxon>Pseudomonadati</taxon>
        <taxon>Pseudomonadota</taxon>
        <taxon>Gammaproteobacteria</taxon>
        <taxon>Enterobacterales</taxon>
        <taxon>Enterobacteriaceae</taxon>
        <taxon>Klebsiella/Raoultella group</taxon>
        <taxon>Klebsiella</taxon>
        <taxon>Klebsiella pneumoniae complex</taxon>
    </lineage>
</organism>
<evidence type="ECO:0000313" key="3">
    <source>
        <dbReference type="Proteomes" id="UP000655094"/>
    </source>
</evidence>
<gene>
    <name evidence="2" type="ORF">KPZU09_62530</name>
</gene>
<dbReference type="PANTHER" id="PTHR46969:SF1">
    <property type="entry name" value="BIFUNCTIONAL PROTEIN HLDE"/>
    <property type="match status" value="1"/>
</dbReference>
<dbReference type="InterPro" id="IPR011611">
    <property type="entry name" value="PfkB_dom"/>
</dbReference>
<evidence type="ECO:0000313" key="2">
    <source>
        <dbReference type="EMBL" id="GHK56517.1"/>
    </source>
</evidence>
<name>A0A919M2D3_KLEPN</name>
<accession>A0A919M2D3</accession>
<comment type="caution">
    <text evidence="2">The sequence shown here is derived from an EMBL/GenBank/DDBJ whole genome shotgun (WGS) entry which is preliminary data.</text>
</comment>
<dbReference type="GO" id="GO:0033785">
    <property type="term" value="F:heptose 7-phosphate kinase activity"/>
    <property type="evidence" value="ECO:0007669"/>
    <property type="project" value="TreeGrafter"/>
</dbReference>
<dbReference type="Pfam" id="PF00294">
    <property type="entry name" value="PfkB"/>
    <property type="match status" value="1"/>
</dbReference>
<dbReference type="GO" id="GO:0033786">
    <property type="term" value="F:heptose-1-phosphate adenylyltransferase activity"/>
    <property type="evidence" value="ECO:0007669"/>
    <property type="project" value="TreeGrafter"/>
</dbReference>
<evidence type="ECO:0000259" key="1">
    <source>
        <dbReference type="Pfam" id="PF00294"/>
    </source>
</evidence>
<dbReference type="InterPro" id="IPR029056">
    <property type="entry name" value="Ribokinase-like"/>
</dbReference>
<dbReference type="PANTHER" id="PTHR46969">
    <property type="entry name" value="BIFUNCTIONAL PROTEIN HLDE"/>
    <property type="match status" value="1"/>
</dbReference>
<dbReference type="EMBL" id="BNFF01000001">
    <property type="protein sequence ID" value="GHK56517.1"/>
    <property type="molecule type" value="Genomic_DNA"/>
</dbReference>
<feature type="domain" description="Carbohydrate kinase PfkB" evidence="1">
    <location>
        <begin position="12"/>
        <end position="44"/>
    </location>
</feature>